<evidence type="ECO:0000313" key="5">
    <source>
        <dbReference type="EMBL" id="CAB4162529.1"/>
    </source>
</evidence>
<protein>
    <submittedName>
        <fullName evidence="4">AAA domain containing protein</fullName>
    </submittedName>
</protein>
<dbReference type="SMART" id="SM01086">
    <property type="entry name" value="ClpB_D2-small"/>
    <property type="match status" value="1"/>
</dbReference>
<keyword evidence="2" id="KW-0067">ATP-binding</keyword>
<proteinExistence type="predicted"/>
<accession>A0A6J5MDF8</accession>
<dbReference type="InterPro" id="IPR050130">
    <property type="entry name" value="ClpA_ClpB"/>
</dbReference>
<dbReference type="InterPro" id="IPR002078">
    <property type="entry name" value="Sigma_54_int"/>
</dbReference>
<dbReference type="EMBL" id="LR796418">
    <property type="protein sequence ID" value="CAB4142986.1"/>
    <property type="molecule type" value="Genomic_DNA"/>
</dbReference>
<dbReference type="SMART" id="SM00382">
    <property type="entry name" value="AAA"/>
    <property type="match status" value="1"/>
</dbReference>
<dbReference type="Gene3D" id="1.10.8.60">
    <property type="match status" value="1"/>
</dbReference>
<dbReference type="InterPro" id="IPR003593">
    <property type="entry name" value="AAA+_ATPase"/>
</dbReference>
<dbReference type="GO" id="GO:0034605">
    <property type="term" value="P:cellular response to heat"/>
    <property type="evidence" value="ECO:0007669"/>
    <property type="project" value="TreeGrafter"/>
</dbReference>
<feature type="domain" description="Sigma-54 factor interaction" evidence="3">
    <location>
        <begin position="170"/>
        <end position="360"/>
    </location>
</feature>
<evidence type="ECO:0000313" key="4">
    <source>
        <dbReference type="EMBL" id="CAB4142986.1"/>
    </source>
</evidence>
<organism evidence="4">
    <name type="scientific">uncultured Caudovirales phage</name>
    <dbReference type="NCBI Taxonomy" id="2100421"/>
    <lineage>
        <taxon>Viruses</taxon>
        <taxon>Duplodnaviria</taxon>
        <taxon>Heunggongvirae</taxon>
        <taxon>Uroviricota</taxon>
        <taxon>Caudoviricetes</taxon>
        <taxon>Peduoviridae</taxon>
        <taxon>Maltschvirus</taxon>
        <taxon>Maltschvirus maltsch</taxon>
    </lineage>
</organism>
<evidence type="ECO:0000259" key="3">
    <source>
        <dbReference type="PROSITE" id="PS50045"/>
    </source>
</evidence>
<keyword evidence="1" id="KW-0547">Nucleotide-binding</keyword>
<dbReference type="GO" id="GO:0005524">
    <property type="term" value="F:ATP binding"/>
    <property type="evidence" value="ECO:0007669"/>
    <property type="project" value="UniProtKB-KW"/>
</dbReference>
<evidence type="ECO:0000256" key="1">
    <source>
        <dbReference type="ARBA" id="ARBA00022741"/>
    </source>
</evidence>
<dbReference type="EMBL" id="LR796737">
    <property type="protein sequence ID" value="CAB4162529.1"/>
    <property type="molecule type" value="Genomic_DNA"/>
</dbReference>
<dbReference type="Pfam" id="PF07724">
    <property type="entry name" value="AAA_2"/>
    <property type="match status" value="1"/>
</dbReference>
<sequence>MKIYQIYVPELAAYAKFKVLEPENLDEFISNYKKENKKIDILSFRKKVVETFVFNLKSDITDALRLMSRDAAQSCLDSLFTGCIMLNPGLDIDMWLNIAYTGIPEDIGPMDLDDDLSSAFLNSLKNMRSKYPKLDADDYPFETKDKVKPKIKQISKQKYLGLENHLKSNIIGQDAAIEAIVSSLKRSQAGLSDNDRPLGVFLFAGSSGVGKTHLANILHKYLFGNDHPMVRIDCGEFQHKHENQKLIGSPPGYVGHDEGGQLVNIIKQFPSSVVLLDEVEKAHPDLWNTFLRVFDDGVLTDSKGELVDFKNAIIIMTTNLGNDKTSEHLLSGGTGFNRDVNYKTGTKKIPERSILERNTNDGIKKHFKPEFLNRIDKVVIFNYLSESDCQTIAQLEMSIVADKLRKKGYSFEYNQNVIDGLILKGIDSIKGARGLAQVRRELMESPLADSMINTTIPRGSIFQMYYEDDLFKFSIQKPNKKTGLLKEV</sequence>
<dbReference type="SUPFAM" id="SSF52540">
    <property type="entry name" value="P-loop containing nucleoside triphosphate hydrolases"/>
    <property type="match status" value="1"/>
</dbReference>
<dbReference type="PROSITE" id="PS50045">
    <property type="entry name" value="SIGMA54_INTERACT_4"/>
    <property type="match status" value="1"/>
</dbReference>
<evidence type="ECO:0000256" key="2">
    <source>
        <dbReference type="ARBA" id="ARBA00022840"/>
    </source>
</evidence>
<dbReference type="PANTHER" id="PTHR11638">
    <property type="entry name" value="ATP-DEPENDENT CLP PROTEASE"/>
    <property type="match status" value="1"/>
</dbReference>
<dbReference type="PANTHER" id="PTHR11638:SF18">
    <property type="entry name" value="HEAT SHOCK PROTEIN 104"/>
    <property type="match status" value="1"/>
</dbReference>
<dbReference type="Gene3D" id="3.40.50.300">
    <property type="entry name" value="P-loop containing nucleotide triphosphate hydrolases"/>
    <property type="match status" value="1"/>
</dbReference>
<dbReference type="InterPro" id="IPR001270">
    <property type="entry name" value="ClpA/B"/>
</dbReference>
<dbReference type="InterPro" id="IPR003959">
    <property type="entry name" value="ATPase_AAA_core"/>
</dbReference>
<dbReference type="InterPro" id="IPR027417">
    <property type="entry name" value="P-loop_NTPase"/>
</dbReference>
<dbReference type="PRINTS" id="PR00300">
    <property type="entry name" value="CLPPROTEASEA"/>
</dbReference>
<dbReference type="GO" id="GO:0016887">
    <property type="term" value="F:ATP hydrolysis activity"/>
    <property type="evidence" value="ECO:0007669"/>
    <property type="project" value="InterPro"/>
</dbReference>
<dbReference type="Pfam" id="PF10431">
    <property type="entry name" value="ClpB_D2-small"/>
    <property type="match status" value="1"/>
</dbReference>
<dbReference type="CDD" id="cd19499">
    <property type="entry name" value="RecA-like_ClpB_Hsp104-like"/>
    <property type="match status" value="1"/>
</dbReference>
<reference evidence="4" key="1">
    <citation type="submission" date="2020-04" db="EMBL/GenBank/DDBJ databases">
        <authorList>
            <person name="Chiriac C."/>
            <person name="Salcher M."/>
            <person name="Ghai R."/>
            <person name="Kavagutti S V."/>
        </authorList>
    </citation>
    <scope>NUCLEOTIDE SEQUENCE</scope>
</reference>
<dbReference type="GO" id="GO:0006355">
    <property type="term" value="P:regulation of DNA-templated transcription"/>
    <property type="evidence" value="ECO:0007669"/>
    <property type="project" value="InterPro"/>
</dbReference>
<name>A0A6J5MDF8_9CAUD</name>
<gene>
    <name evidence="4" type="ORF">UFOVP436_56</name>
    <name evidence="5" type="ORF">UFOVP784_56</name>
</gene>
<dbReference type="InterPro" id="IPR019489">
    <property type="entry name" value="Clp_ATPase_C"/>
</dbReference>